<accession>A0A553BDC9</accession>
<proteinExistence type="predicted"/>
<comment type="caution">
    <text evidence="2">The sequence shown here is derived from an EMBL/GenBank/DDBJ whole genome shotgun (WGS) entry which is preliminary data.</text>
</comment>
<keyword evidence="3" id="KW-1185">Reference proteome</keyword>
<dbReference type="EMBL" id="VJZL01000035">
    <property type="protein sequence ID" value="TRX06254.1"/>
    <property type="molecule type" value="Genomic_DNA"/>
</dbReference>
<dbReference type="OrthoDB" id="1488726at2"/>
<reference evidence="3 4" key="1">
    <citation type="submission" date="2019-07" db="EMBL/GenBank/DDBJ databases">
        <title>Novel species of Flavobacterium.</title>
        <authorList>
            <person name="Liu Q."/>
            <person name="Xin Y.-H."/>
        </authorList>
    </citation>
    <scope>NUCLEOTIDE SEQUENCE [LARGE SCALE GENOMIC DNA]</scope>
    <source>
        <strain evidence="1 3">GSP39</strain>
        <strain evidence="2 4">GSR22</strain>
    </source>
</reference>
<dbReference type="RefSeq" id="WP_143387466.1">
    <property type="nucleotide sequence ID" value="NZ_VJZL01000035.1"/>
</dbReference>
<dbReference type="EMBL" id="VJZN01000014">
    <property type="protein sequence ID" value="TRX05868.1"/>
    <property type="molecule type" value="Genomic_DNA"/>
</dbReference>
<evidence type="ECO:0000313" key="1">
    <source>
        <dbReference type="EMBL" id="TRX05868.1"/>
    </source>
</evidence>
<name>A0A553BDC9_9FLAO</name>
<dbReference type="Proteomes" id="UP000318528">
    <property type="component" value="Unassembled WGS sequence"/>
</dbReference>
<gene>
    <name evidence="2" type="ORF">FNW11_14775</name>
    <name evidence="1" type="ORF">FNW12_09615</name>
</gene>
<dbReference type="Proteomes" id="UP000318669">
    <property type="component" value="Unassembled WGS sequence"/>
</dbReference>
<evidence type="ECO:0000313" key="4">
    <source>
        <dbReference type="Proteomes" id="UP000318669"/>
    </source>
</evidence>
<evidence type="ECO:0000313" key="3">
    <source>
        <dbReference type="Proteomes" id="UP000318528"/>
    </source>
</evidence>
<evidence type="ECO:0000313" key="2">
    <source>
        <dbReference type="EMBL" id="TRX06254.1"/>
    </source>
</evidence>
<sequence length="128" mass="14589">MKNTLKFICISIVLIIVALTFRNCSCERKKTVSKKQVSNNSNALTNPPIPELDIPYQNFKINPNTSVVLYSKYGTEIKIPAKAFLDENGNKIKNEVELSFREFYNPLDFYLAGIPMNYEESGIVKAFE</sequence>
<organism evidence="2 4">
    <name type="scientific">Flavobacterium gawalongense</name>
    <dbReference type="NCBI Taxonomy" id="2594432"/>
    <lineage>
        <taxon>Bacteria</taxon>
        <taxon>Pseudomonadati</taxon>
        <taxon>Bacteroidota</taxon>
        <taxon>Flavobacteriia</taxon>
        <taxon>Flavobacteriales</taxon>
        <taxon>Flavobacteriaceae</taxon>
        <taxon>Flavobacterium</taxon>
    </lineage>
</organism>
<dbReference type="AlphaFoldDB" id="A0A553BDC9"/>
<protein>
    <submittedName>
        <fullName evidence="2">Uncharacterized protein</fullName>
    </submittedName>
</protein>